<dbReference type="EMBL" id="CP048222">
    <property type="protein sequence ID" value="QHT69724.1"/>
    <property type="molecule type" value="Genomic_DNA"/>
</dbReference>
<gene>
    <name evidence="1" type="ORF">GXP67_25295</name>
</gene>
<accession>A0A6C0GPE7</accession>
<evidence type="ECO:0000313" key="1">
    <source>
        <dbReference type="EMBL" id="QHT69724.1"/>
    </source>
</evidence>
<dbReference type="KEGG" id="rhoz:GXP67_25295"/>
<reference evidence="1 2" key="1">
    <citation type="submission" date="2020-01" db="EMBL/GenBank/DDBJ databases">
        <authorList>
            <person name="Kim M.K."/>
        </authorList>
    </citation>
    <scope>NUCLEOTIDE SEQUENCE [LARGE SCALE GENOMIC DNA]</scope>
    <source>
        <strain evidence="1 2">172606-1</strain>
    </source>
</reference>
<keyword evidence="2" id="KW-1185">Reference proteome</keyword>
<proteinExistence type="predicted"/>
<dbReference type="Proteomes" id="UP000480178">
    <property type="component" value="Chromosome"/>
</dbReference>
<evidence type="ECO:0000313" key="2">
    <source>
        <dbReference type="Proteomes" id="UP000480178"/>
    </source>
</evidence>
<organism evidence="1 2">
    <name type="scientific">Rhodocytophaga rosea</name>
    <dbReference type="NCBI Taxonomy" id="2704465"/>
    <lineage>
        <taxon>Bacteria</taxon>
        <taxon>Pseudomonadati</taxon>
        <taxon>Bacteroidota</taxon>
        <taxon>Cytophagia</taxon>
        <taxon>Cytophagales</taxon>
        <taxon>Rhodocytophagaceae</taxon>
        <taxon>Rhodocytophaga</taxon>
    </lineage>
</organism>
<sequence length="77" mass="8802">MLAINPGKCSHNAGFNDCNPFYRTFARVAVTSSPKYLNEQVYLKQLLRVVSFYKLLQAALDKHLFLIAICYTIDTDK</sequence>
<dbReference type="AlphaFoldDB" id="A0A6C0GPE7"/>
<name>A0A6C0GPE7_9BACT</name>
<protein>
    <submittedName>
        <fullName evidence="1">Uncharacterized protein</fullName>
    </submittedName>
</protein>
<dbReference type="RefSeq" id="WP_162445708.1">
    <property type="nucleotide sequence ID" value="NZ_CP048222.1"/>
</dbReference>